<evidence type="ECO:0000256" key="1">
    <source>
        <dbReference type="ARBA" id="ARBA00008059"/>
    </source>
</evidence>
<dbReference type="SMART" id="SM00382">
    <property type="entry name" value="AAA"/>
    <property type="match status" value="1"/>
</dbReference>
<dbReference type="AlphaFoldDB" id="A0A345NPJ2"/>
<proteinExistence type="inferred from homology"/>
<evidence type="ECO:0000256" key="2">
    <source>
        <dbReference type="ARBA" id="ARBA00022741"/>
    </source>
</evidence>
<dbReference type="InterPro" id="IPR003593">
    <property type="entry name" value="AAA+_ATPase"/>
</dbReference>
<gene>
    <name evidence="6" type="ORF">DV701_13220</name>
</gene>
<dbReference type="PANTHER" id="PTHR30050">
    <property type="entry name" value="CHROMOSOMAL REPLICATION INITIATOR PROTEIN DNAA"/>
    <property type="match status" value="1"/>
</dbReference>
<dbReference type="InterPro" id="IPR028350">
    <property type="entry name" value="DNAC/IstB-like"/>
</dbReference>
<dbReference type="OrthoDB" id="9773429at2"/>
<dbReference type="Gene3D" id="3.40.50.300">
    <property type="entry name" value="P-loop containing nucleotide triphosphate hydrolases"/>
    <property type="match status" value="1"/>
</dbReference>
<keyword evidence="3 6" id="KW-0067">ATP-binding</keyword>
<dbReference type="Pfam" id="PF01695">
    <property type="entry name" value="IstB_IS21"/>
    <property type="match status" value="1"/>
</dbReference>
<dbReference type="NCBIfam" id="NF038214">
    <property type="entry name" value="IS21_help_AAA"/>
    <property type="match status" value="1"/>
</dbReference>
<accession>A0A345NPJ2</accession>
<dbReference type="PIRSF" id="PIRSF003073">
    <property type="entry name" value="DNAC_TnpB_IstB"/>
    <property type="match status" value="1"/>
</dbReference>
<dbReference type="InterPro" id="IPR002611">
    <property type="entry name" value="IstB_ATP-bd"/>
</dbReference>
<comment type="similarity">
    <text evidence="1">Belongs to the IS21/IS1162 putative ATP-binding protein family.</text>
</comment>
<keyword evidence="7" id="KW-1185">Reference proteome</keyword>
<dbReference type="KEGG" id="orn:DV701_13220"/>
<evidence type="ECO:0000256" key="3">
    <source>
        <dbReference type="ARBA" id="ARBA00022840"/>
    </source>
</evidence>
<dbReference type="GO" id="GO:0006260">
    <property type="term" value="P:DNA replication"/>
    <property type="evidence" value="ECO:0007669"/>
    <property type="project" value="TreeGrafter"/>
</dbReference>
<dbReference type="GO" id="GO:0005524">
    <property type="term" value="F:ATP binding"/>
    <property type="evidence" value="ECO:0007669"/>
    <property type="project" value="UniProtKB-KW"/>
</dbReference>
<organism evidence="6 7">
    <name type="scientific">Ornithinimicrobium avium</name>
    <dbReference type="NCBI Taxonomy" id="2283195"/>
    <lineage>
        <taxon>Bacteria</taxon>
        <taxon>Bacillati</taxon>
        <taxon>Actinomycetota</taxon>
        <taxon>Actinomycetes</taxon>
        <taxon>Micrococcales</taxon>
        <taxon>Ornithinimicrobiaceae</taxon>
        <taxon>Ornithinimicrobium</taxon>
    </lineage>
</organism>
<reference evidence="6 7" key="1">
    <citation type="submission" date="2018-07" db="EMBL/GenBank/DDBJ databases">
        <title>Complete genome sequencing of Ornithinimicrobium sp. AMA3305.</title>
        <authorList>
            <person name="Bae J.-W."/>
        </authorList>
    </citation>
    <scope>NUCLEOTIDE SEQUENCE [LARGE SCALE GENOMIC DNA]</scope>
    <source>
        <strain evidence="6 7">AMA3305</strain>
    </source>
</reference>
<dbReference type="CDD" id="cd00009">
    <property type="entry name" value="AAA"/>
    <property type="match status" value="1"/>
</dbReference>
<evidence type="ECO:0000313" key="6">
    <source>
        <dbReference type="EMBL" id="AXH96950.1"/>
    </source>
</evidence>
<dbReference type="PANTHER" id="PTHR30050:SF4">
    <property type="entry name" value="ATP-BINDING PROTEIN RV3427C IN INSERTION SEQUENCE-RELATED"/>
    <property type="match status" value="1"/>
</dbReference>
<evidence type="ECO:0000313" key="7">
    <source>
        <dbReference type="Proteomes" id="UP000253790"/>
    </source>
</evidence>
<dbReference type="SUPFAM" id="SSF52540">
    <property type="entry name" value="P-loop containing nucleoside triphosphate hydrolases"/>
    <property type="match status" value="1"/>
</dbReference>
<feature type="region of interest" description="Disordered" evidence="4">
    <location>
        <begin position="251"/>
        <end position="272"/>
    </location>
</feature>
<sequence length="272" mass="30183">MSTTAAHEASTLAGPVDPVGVDLTRTLKALKLGQMTQTLPERLVLARARKMGHAAFLQLILDDEITRRESRSAMLRAAKAGLDPSMRLQSWDELEDLTYDRAMLSDLTTLAFTEAGNNVLLLGPVGVGKTHLATALGHIAIRRRLSVHAARADKLFTRLRAARLDNTLEAELRKLARVDVLILDDFALRALDATQTNDFYELVVERHRRASTIVTSNREPSEWLTMTSDALLAQSAIDRLTSGAHTLVIEGPSYRQRDTHRRGTLDTKEQDQ</sequence>
<name>A0A345NPJ2_9MICO</name>
<feature type="domain" description="AAA+ ATPase" evidence="5">
    <location>
        <begin position="115"/>
        <end position="243"/>
    </location>
</feature>
<protein>
    <submittedName>
        <fullName evidence="6">ATP-binding protein</fullName>
    </submittedName>
</protein>
<evidence type="ECO:0000259" key="5">
    <source>
        <dbReference type="SMART" id="SM00382"/>
    </source>
</evidence>
<evidence type="ECO:0000256" key="4">
    <source>
        <dbReference type="SAM" id="MobiDB-lite"/>
    </source>
</evidence>
<dbReference type="InterPro" id="IPR047661">
    <property type="entry name" value="IstB"/>
</dbReference>
<dbReference type="Proteomes" id="UP000253790">
    <property type="component" value="Chromosome"/>
</dbReference>
<dbReference type="InterPro" id="IPR027417">
    <property type="entry name" value="P-loop_NTPase"/>
</dbReference>
<feature type="compositionally biased region" description="Basic and acidic residues" evidence="4">
    <location>
        <begin position="255"/>
        <end position="272"/>
    </location>
</feature>
<dbReference type="RefSeq" id="WP_114928888.1">
    <property type="nucleotide sequence ID" value="NZ_CP031229.1"/>
</dbReference>
<keyword evidence="2" id="KW-0547">Nucleotide-binding</keyword>
<dbReference type="EMBL" id="CP031229">
    <property type="protein sequence ID" value="AXH96950.1"/>
    <property type="molecule type" value="Genomic_DNA"/>
</dbReference>